<protein>
    <submittedName>
        <fullName evidence="2">Cardiolipin synthase C</fullName>
        <ecNumber evidence="2">2.7.8.-</ecNumber>
    </submittedName>
</protein>
<feature type="domain" description="PLD phosphodiesterase" evidence="1">
    <location>
        <begin position="170"/>
        <end position="197"/>
    </location>
</feature>
<feature type="domain" description="PLD phosphodiesterase" evidence="1">
    <location>
        <begin position="409"/>
        <end position="436"/>
    </location>
</feature>
<proteinExistence type="predicted"/>
<reference evidence="2" key="1">
    <citation type="submission" date="2019-06" db="EMBL/GenBank/DDBJ databases">
        <authorList>
            <person name="Murdoch R.W."/>
            <person name="Fathepure B."/>
        </authorList>
    </citation>
    <scope>NUCLEOTIDE SEQUENCE</scope>
</reference>
<dbReference type="PANTHER" id="PTHR21248">
    <property type="entry name" value="CARDIOLIPIN SYNTHASE"/>
    <property type="match status" value="1"/>
</dbReference>
<evidence type="ECO:0000259" key="1">
    <source>
        <dbReference type="PROSITE" id="PS50035"/>
    </source>
</evidence>
<dbReference type="SUPFAM" id="SSF56024">
    <property type="entry name" value="Phospholipase D/nuclease"/>
    <property type="match status" value="2"/>
</dbReference>
<dbReference type="GO" id="GO:0030572">
    <property type="term" value="F:phosphatidyltransferase activity"/>
    <property type="evidence" value="ECO:0007669"/>
    <property type="project" value="UniProtKB-ARBA"/>
</dbReference>
<dbReference type="SMART" id="SM00155">
    <property type="entry name" value="PLDc"/>
    <property type="match status" value="2"/>
</dbReference>
<organism evidence="2">
    <name type="scientific">uncultured organism</name>
    <dbReference type="NCBI Taxonomy" id="155900"/>
    <lineage>
        <taxon>unclassified sequences</taxon>
        <taxon>environmental samples</taxon>
    </lineage>
</organism>
<name>A0A5B8RAT4_9ZZZZ</name>
<dbReference type="PROSITE" id="PS50035">
    <property type="entry name" value="PLD"/>
    <property type="match status" value="2"/>
</dbReference>
<dbReference type="CDD" id="cd09111">
    <property type="entry name" value="PLDc_ymdC_like_1"/>
    <property type="match status" value="1"/>
</dbReference>
<dbReference type="Pfam" id="PF13091">
    <property type="entry name" value="PLDc_2"/>
    <property type="match status" value="2"/>
</dbReference>
<dbReference type="CDD" id="cd09113">
    <property type="entry name" value="PLDc_ymdC_like_2"/>
    <property type="match status" value="1"/>
</dbReference>
<evidence type="ECO:0000313" key="2">
    <source>
        <dbReference type="EMBL" id="QEA04512.1"/>
    </source>
</evidence>
<dbReference type="Gene3D" id="3.30.870.10">
    <property type="entry name" value="Endonuclease Chain A"/>
    <property type="match status" value="2"/>
</dbReference>
<dbReference type="AlphaFoldDB" id="A0A5B8RAT4"/>
<dbReference type="GO" id="GO:0032049">
    <property type="term" value="P:cardiolipin biosynthetic process"/>
    <property type="evidence" value="ECO:0007669"/>
    <property type="project" value="UniProtKB-ARBA"/>
</dbReference>
<accession>A0A5B8RAT4</accession>
<dbReference type="EC" id="2.7.8.-" evidence="2"/>
<sequence length="517" mass="55935">MTPPAGSGPRRGKRRRRPLILLPRRRRGAAQAQERSASLPVSEAVLTSLGRAVTDRLAEHPDCSGIHPLPNPVNAFSARVLLAEAAERTLDVQYYIWQNDLTGTLLLTALYDAAERGVRVRLLLDDNGIDGLDRTLAAVNAHPNIEVRLFNPFTLRWPKSLGFLTDFARANRRMHNKSFTADNQATIVGGRNIGDEYFGAGEGGVFADLDILGVGPVAQDVSTDFDRYWASASACPLEAILAPPEFAEPGLDAAEATLSATPIARAYLDAVRGSSLVRDLESGGLAMEWARTEMLSDDPAKGLGRAPPEGLLTHRLVGLIEGAQRSFNLISPYFVPAGRGTGLLGGLVARGVATRVLTNALEATDVALVHAGYMKRRRALLAAGVRLFEMRRHSPKGDWKDIAGPFGISGASLHAKTFSVDGERVFVGSFNFDARSANLNTESGFLIDSPELARRIDEAFDTTVAETAYEVRLNGGALQWVEHDGGTPAVYRREPNTGFARWLVLRLLSCLPIEALL</sequence>
<dbReference type="PANTHER" id="PTHR21248:SF12">
    <property type="entry name" value="CARDIOLIPIN SYNTHASE C"/>
    <property type="match status" value="1"/>
</dbReference>
<dbReference type="EMBL" id="MN079084">
    <property type="protein sequence ID" value="QEA04512.1"/>
    <property type="molecule type" value="Genomic_DNA"/>
</dbReference>
<keyword evidence="2" id="KW-0808">Transferase</keyword>
<dbReference type="InterPro" id="IPR025202">
    <property type="entry name" value="PLD-like_dom"/>
</dbReference>
<dbReference type="InterPro" id="IPR001736">
    <property type="entry name" value="PLipase_D/transphosphatidylase"/>
</dbReference>
<gene>
    <name evidence="2" type="primary">clsC</name>
    <name evidence="2" type="ORF">KBTEX_00820</name>
</gene>